<protein>
    <submittedName>
        <fullName evidence="2">Uncharacterized protein</fullName>
    </submittedName>
</protein>
<evidence type="ECO:0000256" key="1">
    <source>
        <dbReference type="SAM" id="MobiDB-lite"/>
    </source>
</evidence>
<name>A0A8S2M598_9BILA</name>
<feature type="region of interest" description="Disordered" evidence="1">
    <location>
        <begin position="240"/>
        <end position="260"/>
    </location>
</feature>
<accession>A0A8S2M598</accession>
<dbReference type="EMBL" id="CAJOBJ010002742">
    <property type="protein sequence ID" value="CAF3938468.1"/>
    <property type="molecule type" value="Genomic_DNA"/>
</dbReference>
<proteinExistence type="predicted"/>
<reference evidence="2" key="1">
    <citation type="submission" date="2021-02" db="EMBL/GenBank/DDBJ databases">
        <authorList>
            <person name="Nowell W R."/>
        </authorList>
    </citation>
    <scope>NUCLEOTIDE SEQUENCE</scope>
</reference>
<feature type="compositionally biased region" description="Polar residues" evidence="1">
    <location>
        <begin position="14"/>
        <end position="27"/>
    </location>
</feature>
<evidence type="ECO:0000313" key="2">
    <source>
        <dbReference type="EMBL" id="CAF3938468.1"/>
    </source>
</evidence>
<dbReference type="AlphaFoldDB" id="A0A8S2M598"/>
<comment type="caution">
    <text evidence="2">The sequence shown here is derived from an EMBL/GenBank/DDBJ whole genome shotgun (WGS) entry which is preliminary data.</text>
</comment>
<organism evidence="2 3">
    <name type="scientific">Rotaria magnacalcarata</name>
    <dbReference type="NCBI Taxonomy" id="392030"/>
    <lineage>
        <taxon>Eukaryota</taxon>
        <taxon>Metazoa</taxon>
        <taxon>Spiralia</taxon>
        <taxon>Gnathifera</taxon>
        <taxon>Rotifera</taxon>
        <taxon>Eurotatoria</taxon>
        <taxon>Bdelloidea</taxon>
        <taxon>Philodinida</taxon>
        <taxon>Philodinidae</taxon>
        <taxon>Rotaria</taxon>
    </lineage>
</organism>
<gene>
    <name evidence="2" type="ORF">GIL414_LOCUS8449</name>
</gene>
<sequence length="375" mass="43262">MSKCSQDQYRKETTTNNEFSVKQDNNDQQQLSSIQSYSSSNDTPTKISTLTEKEDIIDSQEVQATDDMPPLASLLSCFVRIERCQKRKKHYHYTEISSIVSPSNSPSRRHPKENVEHDTVAEDLQEKYQALLRRFEQTVHISSDALNLSRISEYAPSTMTSDLRLLLNDLTNYNNGKKQENYHKDTRTVTKTKPIESIEDHEEIKPKTQDSIISATTKTIGQRHAIQHHEIDRSTLRINRHQSRLRRSHSASSKTREGSLQKGFLCASTNALNVRPLVHKHDFNDPTITIDNEITTNVKTTTKHHLLLGNENDLVQVLNEQFPGIYVSTEMQAKLYDQFSKHIDSVFKSRVELLNSQQGNINDVRIENENFRFFF</sequence>
<evidence type="ECO:0000313" key="3">
    <source>
        <dbReference type="Proteomes" id="UP000681720"/>
    </source>
</evidence>
<feature type="compositionally biased region" description="Basic residues" evidence="1">
    <location>
        <begin position="240"/>
        <end position="249"/>
    </location>
</feature>
<feature type="compositionally biased region" description="Low complexity" evidence="1">
    <location>
        <begin position="28"/>
        <end position="40"/>
    </location>
</feature>
<dbReference type="Proteomes" id="UP000681720">
    <property type="component" value="Unassembled WGS sequence"/>
</dbReference>
<feature type="region of interest" description="Disordered" evidence="1">
    <location>
        <begin position="1"/>
        <end position="46"/>
    </location>
</feature>